<keyword evidence="3" id="KW-1185">Reference proteome</keyword>
<name>A0AAQ3MC41_9PEZI</name>
<dbReference type="Proteomes" id="UP001303373">
    <property type="component" value="Chromosome 14"/>
</dbReference>
<evidence type="ECO:0000313" key="2">
    <source>
        <dbReference type="EMBL" id="WPH05080.1"/>
    </source>
</evidence>
<dbReference type="EMBL" id="CP138593">
    <property type="protein sequence ID" value="WPH05080.1"/>
    <property type="molecule type" value="Genomic_DNA"/>
</dbReference>
<feature type="region of interest" description="Disordered" evidence="1">
    <location>
        <begin position="57"/>
        <end position="100"/>
    </location>
</feature>
<feature type="compositionally biased region" description="Polar residues" evidence="1">
    <location>
        <begin position="57"/>
        <end position="94"/>
    </location>
</feature>
<reference evidence="2 3" key="1">
    <citation type="submission" date="2023-11" db="EMBL/GenBank/DDBJ databases">
        <title>An acidophilic fungus is an integral part of prey digestion in a carnivorous sundew plant.</title>
        <authorList>
            <person name="Tsai I.J."/>
        </authorList>
    </citation>
    <scope>NUCLEOTIDE SEQUENCE [LARGE SCALE GENOMIC DNA]</scope>
    <source>
        <strain evidence="2">169a</strain>
    </source>
</reference>
<gene>
    <name evidence="2" type="ORF">R9X50_00797900</name>
</gene>
<sequence>MIQPYRPSTWEQIHYTQFHNTPILEKKLKAVKPAGEKKESHKLASALKALLKGNYTKSAQSSGANTPQTGAATPARSPSGSSTRANSRTGSRASSVHRMSVANFGAVSHLSLK</sequence>
<evidence type="ECO:0000313" key="3">
    <source>
        <dbReference type="Proteomes" id="UP001303373"/>
    </source>
</evidence>
<dbReference type="AlphaFoldDB" id="A0AAQ3MC41"/>
<protein>
    <submittedName>
        <fullName evidence="2">Uncharacterized protein</fullName>
    </submittedName>
</protein>
<accession>A0AAQ3MC41</accession>
<organism evidence="2 3">
    <name type="scientific">Acrodontium crateriforme</name>
    <dbReference type="NCBI Taxonomy" id="150365"/>
    <lineage>
        <taxon>Eukaryota</taxon>
        <taxon>Fungi</taxon>
        <taxon>Dikarya</taxon>
        <taxon>Ascomycota</taxon>
        <taxon>Pezizomycotina</taxon>
        <taxon>Dothideomycetes</taxon>
        <taxon>Dothideomycetidae</taxon>
        <taxon>Mycosphaerellales</taxon>
        <taxon>Teratosphaeriaceae</taxon>
        <taxon>Acrodontium</taxon>
    </lineage>
</organism>
<evidence type="ECO:0000256" key="1">
    <source>
        <dbReference type="SAM" id="MobiDB-lite"/>
    </source>
</evidence>
<proteinExistence type="predicted"/>